<evidence type="ECO:0000259" key="16">
    <source>
        <dbReference type="Pfam" id="PF00593"/>
    </source>
</evidence>
<keyword evidence="6 15" id="KW-0732">Signal</keyword>
<proteinExistence type="inferred from homology"/>
<gene>
    <name evidence="18" type="ORF">FHR90_000853</name>
</gene>
<evidence type="ECO:0000256" key="14">
    <source>
        <dbReference type="SAM" id="MobiDB-lite"/>
    </source>
</evidence>
<dbReference type="RefSeq" id="WP_183274815.1">
    <property type="nucleotide sequence ID" value="NZ_JACHXV010000003.1"/>
</dbReference>
<keyword evidence="18" id="KW-0675">Receptor</keyword>
<sequence>MSASVFRPRLAPGRRALIAATALAAGLIAPQVAGVPQAGAQDAPATNAPKPAKKTARHHPAHAHRAHTAAVAAPAVAPVAEPPATTAVATSQSQTGGSESIVVRAQRRLVRERNAPSAVTELGQADISQTGIQGSVATLLRNAPSVYVYQQGIGNNEPVLSIRGVRGLEVAQTLDGVPMQDLQYGGSGSYLSNAISGPFNLDQISGVSILPGVAYPNQNTFGTIGGTVAYSSLRPDDKRSATLSGSVGSFGTWQEAVELQSGKLDNILGGALGTGVDAPSMMVKYSNMQTKGFVDYTPARYNNLYFAFDKPYNQGTSKFQATVIYNTGSGLFTPEPIPEPYTQAYGTYANYSPDEEFMRQNNDYFTLMLNNDSYINDWLSAGVTAFYRYSDTTTQTYANPEIFGPNGEPGSVTVGGASPFNQTIAGFGEQGLYGPGNIFYDPQVYTYDGSTAACPADVTARWAAAGQVSPCGYNAQYTTQHTDTYGIRPRLTITPPRVWGIDNTIQIGSLIAKSTSPAMRTYAGSTPDVGANPANLVSGYDGGTQRTIYQGFAQDRIDFLHNTLHVTPGVTLEGTDSSDLGSKIFDGTPSASLLATDYCQAGNPCLTGAYKAHKWDREWLPFLNVSYDFDKLVPALRGLSVYGSMGQSALFAPVSDFGPSLIGTPPSASIVHMYEGGIKYDTSRVALSLDYFYQHVERDFGYFSYQSGPLAGESFYTNNGQREMKGIEGAVKWQVTPDFQLSGNFSKTLAKYLATSLGYVTVQEDQFGIVQRGTPVTGVPDWIASMSATYAHRNTFLRDDNASIRFTGQYTGRQHTSYDLDGFTNVGALPGVGPFGSYNYYNVTSGATTYDPNGGIAPFMVFLLDANYTLPVKGVGPLHQLGFNLNIYNLFNQHFHQYYYKQVSPSSCGTFSSGPFAGQAISNYGCSPQFADSLPGEPFAVTFTVSAKF</sequence>
<keyword evidence="4" id="KW-0410">Iron transport</keyword>
<feature type="signal peptide" evidence="15">
    <location>
        <begin position="1"/>
        <end position="24"/>
    </location>
</feature>
<feature type="domain" description="TonB-dependent receptor-like beta-barrel" evidence="16">
    <location>
        <begin position="300"/>
        <end position="890"/>
    </location>
</feature>
<evidence type="ECO:0000256" key="7">
    <source>
        <dbReference type="ARBA" id="ARBA00023004"/>
    </source>
</evidence>
<dbReference type="Gene3D" id="2.170.130.10">
    <property type="entry name" value="TonB-dependent receptor, plug domain"/>
    <property type="match status" value="1"/>
</dbReference>
<name>A0A839UWJ5_9PROT</name>
<dbReference type="PROSITE" id="PS52016">
    <property type="entry name" value="TONB_DEPENDENT_REC_3"/>
    <property type="match status" value="1"/>
</dbReference>
<keyword evidence="2 12" id="KW-0813">Transport</keyword>
<keyword evidence="9 13" id="KW-0798">TonB box</keyword>
<dbReference type="InterPro" id="IPR039426">
    <property type="entry name" value="TonB-dep_rcpt-like"/>
</dbReference>
<comment type="caution">
    <text evidence="18">The sequence shown here is derived from an EMBL/GenBank/DDBJ whole genome shotgun (WGS) entry which is preliminary data.</text>
</comment>
<keyword evidence="5 12" id="KW-0812">Transmembrane</keyword>
<dbReference type="Proteomes" id="UP000557688">
    <property type="component" value="Unassembled WGS sequence"/>
</dbReference>
<comment type="subcellular location">
    <subcellularLocation>
        <location evidence="1 12">Cell outer membrane</location>
        <topology evidence="1 12">Multi-pass membrane protein</topology>
    </subcellularLocation>
</comment>
<dbReference type="Pfam" id="PF07715">
    <property type="entry name" value="Plug"/>
    <property type="match status" value="1"/>
</dbReference>
<dbReference type="AlphaFoldDB" id="A0A839UWJ5"/>
<dbReference type="Pfam" id="PF00593">
    <property type="entry name" value="TonB_dep_Rec_b-barrel"/>
    <property type="match status" value="1"/>
</dbReference>
<feature type="domain" description="TonB-dependent receptor plug" evidence="17">
    <location>
        <begin position="112"/>
        <end position="214"/>
    </location>
</feature>
<dbReference type="InterPro" id="IPR037066">
    <property type="entry name" value="Plug_dom_sf"/>
</dbReference>
<keyword evidence="8" id="KW-0406">Ion transport</keyword>
<feature type="chain" id="PRO_5032848282" evidence="15">
    <location>
        <begin position="25"/>
        <end position="949"/>
    </location>
</feature>
<organism evidence="18 19">
    <name type="scientific">Endobacter medicaginis</name>
    <dbReference type="NCBI Taxonomy" id="1181271"/>
    <lineage>
        <taxon>Bacteria</taxon>
        <taxon>Pseudomonadati</taxon>
        <taxon>Pseudomonadota</taxon>
        <taxon>Alphaproteobacteria</taxon>
        <taxon>Acetobacterales</taxon>
        <taxon>Acetobacteraceae</taxon>
        <taxon>Endobacter</taxon>
    </lineage>
</organism>
<dbReference type="PANTHER" id="PTHR32552:SF68">
    <property type="entry name" value="FERRICHROME OUTER MEMBRANE TRANSPORTER_PHAGE RECEPTOR"/>
    <property type="match status" value="1"/>
</dbReference>
<dbReference type="InterPro" id="IPR012910">
    <property type="entry name" value="Plug_dom"/>
</dbReference>
<feature type="region of interest" description="Disordered" evidence="14">
    <location>
        <begin position="39"/>
        <end position="69"/>
    </location>
</feature>
<evidence type="ECO:0000256" key="3">
    <source>
        <dbReference type="ARBA" id="ARBA00022452"/>
    </source>
</evidence>
<keyword evidence="19" id="KW-1185">Reference proteome</keyword>
<keyword evidence="3 12" id="KW-1134">Transmembrane beta strand</keyword>
<accession>A0A839UWJ5</accession>
<dbReference type="PROSITE" id="PS51318">
    <property type="entry name" value="TAT"/>
    <property type="match status" value="1"/>
</dbReference>
<evidence type="ECO:0000256" key="2">
    <source>
        <dbReference type="ARBA" id="ARBA00022448"/>
    </source>
</evidence>
<dbReference type="EMBL" id="JACHXV010000003">
    <property type="protein sequence ID" value="MBB3173035.1"/>
    <property type="molecule type" value="Genomic_DNA"/>
</dbReference>
<evidence type="ECO:0000313" key="19">
    <source>
        <dbReference type="Proteomes" id="UP000557688"/>
    </source>
</evidence>
<dbReference type="InterPro" id="IPR036942">
    <property type="entry name" value="Beta-barrel_TonB_sf"/>
</dbReference>
<evidence type="ECO:0000256" key="12">
    <source>
        <dbReference type="PROSITE-ProRule" id="PRU01360"/>
    </source>
</evidence>
<dbReference type="InterPro" id="IPR000531">
    <property type="entry name" value="Beta-barrel_TonB"/>
</dbReference>
<evidence type="ECO:0000256" key="13">
    <source>
        <dbReference type="RuleBase" id="RU003357"/>
    </source>
</evidence>
<evidence type="ECO:0000256" key="4">
    <source>
        <dbReference type="ARBA" id="ARBA00022496"/>
    </source>
</evidence>
<dbReference type="Gene3D" id="2.40.170.20">
    <property type="entry name" value="TonB-dependent receptor, beta-barrel domain"/>
    <property type="match status" value="1"/>
</dbReference>
<reference evidence="18 19" key="1">
    <citation type="submission" date="2020-08" db="EMBL/GenBank/DDBJ databases">
        <title>Genomic Encyclopedia of Type Strains, Phase III (KMG-III): the genomes of soil and plant-associated and newly described type strains.</title>
        <authorList>
            <person name="Whitman W."/>
        </authorList>
    </citation>
    <scope>NUCLEOTIDE SEQUENCE [LARGE SCALE GENOMIC DNA]</scope>
    <source>
        <strain evidence="18 19">CECT 8088</strain>
    </source>
</reference>
<evidence type="ECO:0000259" key="17">
    <source>
        <dbReference type="Pfam" id="PF07715"/>
    </source>
</evidence>
<evidence type="ECO:0000256" key="8">
    <source>
        <dbReference type="ARBA" id="ARBA00023065"/>
    </source>
</evidence>
<dbReference type="SUPFAM" id="SSF56935">
    <property type="entry name" value="Porins"/>
    <property type="match status" value="1"/>
</dbReference>
<dbReference type="GO" id="GO:0015344">
    <property type="term" value="F:siderophore uptake transmembrane transporter activity"/>
    <property type="evidence" value="ECO:0007669"/>
    <property type="project" value="TreeGrafter"/>
</dbReference>
<evidence type="ECO:0000256" key="15">
    <source>
        <dbReference type="SAM" id="SignalP"/>
    </source>
</evidence>
<evidence type="ECO:0000256" key="11">
    <source>
        <dbReference type="ARBA" id="ARBA00023237"/>
    </source>
</evidence>
<keyword evidence="11 12" id="KW-0998">Cell outer membrane</keyword>
<keyword evidence="10 12" id="KW-0472">Membrane</keyword>
<dbReference type="InterPro" id="IPR006311">
    <property type="entry name" value="TAT_signal"/>
</dbReference>
<protein>
    <submittedName>
        <fullName evidence="18">Iron complex outermembrane receptor protein</fullName>
    </submittedName>
</protein>
<dbReference type="GO" id="GO:0009279">
    <property type="term" value="C:cell outer membrane"/>
    <property type="evidence" value="ECO:0007669"/>
    <property type="project" value="UniProtKB-SubCell"/>
</dbReference>
<keyword evidence="7" id="KW-0408">Iron</keyword>
<evidence type="ECO:0000313" key="18">
    <source>
        <dbReference type="EMBL" id="MBB3173035.1"/>
    </source>
</evidence>
<evidence type="ECO:0000256" key="9">
    <source>
        <dbReference type="ARBA" id="ARBA00023077"/>
    </source>
</evidence>
<evidence type="ECO:0000256" key="10">
    <source>
        <dbReference type="ARBA" id="ARBA00023136"/>
    </source>
</evidence>
<feature type="compositionally biased region" description="Basic residues" evidence="14">
    <location>
        <begin position="51"/>
        <end position="67"/>
    </location>
</feature>
<evidence type="ECO:0000256" key="6">
    <source>
        <dbReference type="ARBA" id="ARBA00022729"/>
    </source>
</evidence>
<evidence type="ECO:0000256" key="1">
    <source>
        <dbReference type="ARBA" id="ARBA00004571"/>
    </source>
</evidence>
<comment type="similarity">
    <text evidence="12 13">Belongs to the TonB-dependent receptor family.</text>
</comment>
<dbReference type="PANTHER" id="PTHR32552">
    <property type="entry name" value="FERRICHROME IRON RECEPTOR-RELATED"/>
    <property type="match status" value="1"/>
</dbReference>
<evidence type="ECO:0000256" key="5">
    <source>
        <dbReference type="ARBA" id="ARBA00022692"/>
    </source>
</evidence>